<dbReference type="EMBL" id="JAGGKX010000005">
    <property type="protein sequence ID" value="MBP1969264.1"/>
    <property type="molecule type" value="Genomic_DNA"/>
</dbReference>
<dbReference type="InterPro" id="IPR011013">
    <property type="entry name" value="Gal_mutarotase_sf_dom"/>
</dbReference>
<dbReference type="SUPFAM" id="SSF74650">
    <property type="entry name" value="Galactose mutarotase-like"/>
    <property type="match status" value="1"/>
</dbReference>
<comment type="caution">
    <text evidence="6">The sequence shown here is derived from an EMBL/GenBank/DDBJ whole genome shotgun (WGS) entry which is preliminary data.</text>
</comment>
<dbReference type="InterPro" id="IPR015443">
    <property type="entry name" value="Aldose_1-epimerase"/>
</dbReference>
<organism evidence="6 7">
    <name type="scientific">Virgibacillus natechei</name>
    <dbReference type="NCBI Taxonomy" id="1216297"/>
    <lineage>
        <taxon>Bacteria</taxon>
        <taxon>Bacillati</taxon>
        <taxon>Bacillota</taxon>
        <taxon>Bacilli</taxon>
        <taxon>Bacillales</taxon>
        <taxon>Bacillaceae</taxon>
        <taxon>Virgibacillus</taxon>
    </lineage>
</organism>
<proteinExistence type="inferred from homology"/>
<dbReference type="InterPro" id="IPR008183">
    <property type="entry name" value="Aldose_1/G6P_1-epimerase"/>
</dbReference>
<dbReference type="PANTHER" id="PTHR10091">
    <property type="entry name" value="ALDOSE-1-EPIMERASE"/>
    <property type="match status" value="1"/>
</dbReference>
<dbReference type="RefSeq" id="WP_209462463.1">
    <property type="nucleotide sequence ID" value="NZ_CP110224.1"/>
</dbReference>
<evidence type="ECO:0000256" key="4">
    <source>
        <dbReference type="ARBA" id="ARBA00023277"/>
    </source>
</evidence>
<evidence type="ECO:0000313" key="7">
    <source>
        <dbReference type="Proteomes" id="UP001519345"/>
    </source>
</evidence>
<keyword evidence="4 5" id="KW-0119">Carbohydrate metabolism</keyword>
<dbReference type="CDD" id="cd09019">
    <property type="entry name" value="galactose_mutarotase_like"/>
    <property type="match status" value="1"/>
</dbReference>
<evidence type="ECO:0000256" key="3">
    <source>
        <dbReference type="ARBA" id="ARBA00023235"/>
    </source>
</evidence>
<dbReference type="GO" id="GO:0004034">
    <property type="term" value="F:aldose 1-epimerase activity"/>
    <property type="evidence" value="ECO:0007669"/>
    <property type="project" value="UniProtKB-EC"/>
</dbReference>
<evidence type="ECO:0000256" key="5">
    <source>
        <dbReference type="PIRNR" id="PIRNR005096"/>
    </source>
</evidence>
<evidence type="ECO:0000256" key="1">
    <source>
        <dbReference type="ARBA" id="ARBA00005028"/>
    </source>
</evidence>
<comment type="pathway">
    <text evidence="1 5">Carbohydrate metabolism; hexose metabolism.</text>
</comment>
<evidence type="ECO:0000256" key="2">
    <source>
        <dbReference type="ARBA" id="ARBA00006206"/>
    </source>
</evidence>
<dbReference type="InterPro" id="IPR014718">
    <property type="entry name" value="GH-type_carb-bd"/>
</dbReference>
<gene>
    <name evidence="6" type="ORF">J2Z83_001368</name>
</gene>
<accession>A0ABS4IGX8</accession>
<dbReference type="Gene3D" id="2.70.98.10">
    <property type="match status" value="1"/>
</dbReference>
<dbReference type="Pfam" id="PF01263">
    <property type="entry name" value="Aldose_epim"/>
    <property type="match status" value="1"/>
</dbReference>
<dbReference type="EC" id="5.1.3.3" evidence="5"/>
<dbReference type="InterPro" id="IPR047215">
    <property type="entry name" value="Galactose_mutarotase-like"/>
</dbReference>
<dbReference type="Proteomes" id="UP001519345">
    <property type="component" value="Unassembled WGS sequence"/>
</dbReference>
<keyword evidence="3 5" id="KW-0413">Isomerase</keyword>
<keyword evidence="7" id="KW-1185">Reference proteome</keyword>
<sequence>MDINTREISGKWQEYTLKNDHGMTVSVLNYGGIITKIIVPDRNGKMENVVLGYKDYANYETNPNFFGALIGPVAGRIQDASFELTGKTYALEANDGDNHLHGGSTGFHQVIWEVEPFETDRTVGLKLSHKRGNGEGGYPGNLDVQVTYTLNNANQLKLDYSAASDQTTAVTLTNHSYFNLSGDLKNTVHNHHVTMDSGKFVELDEELIPTGEWREVTGSSFDFRNGRPLHDGFHDDAEQNKNAGNGYDHYFMFDEEQEQNVIVRHSDSGRKLTVKTDQPGMVMYTSNTLEDGLELAEGLSEKHLGVCFETQASPASLHHEGFPSVMLEGGSTYNKRTLFSFGVENEMK</sequence>
<protein>
    <recommendedName>
        <fullName evidence="5">Aldose 1-epimerase</fullName>
        <ecNumber evidence="5">5.1.3.3</ecNumber>
    </recommendedName>
</protein>
<dbReference type="PIRSF" id="PIRSF005096">
    <property type="entry name" value="GALM"/>
    <property type="match status" value="1"/>
</dbReference>
<dbReference type="PANTHER" id="PTHR10091:SF0">
    <property type="entry name" value="GALACTOSE MUTAROTASE"/>
    <property type="match status" value="1"/>
</dbReference>
<name>A0ABS4IGX8_9BACI</name>
<evidence type="ECO:0000313" key="6">
    <source>
        <dbReference type="EMBL" id="MBP1969264.1"/>
    </source>
</evidence>
<comment type="similarity">
    <text evidence="2 5">Belongs to the aldose epimerase family.</text>
</comment>
<reference evidence="6 7" key="1">
    <citation type="submission" date="2021-03" db="EMBL/GenBank/DDBJ databases">
        <title>Genomic Encyclopedia of Type Strains, Phase IV (KMG-IV): sequencing the most valuable type-strain genomes for metagenomic binning, comparative biology and taxonomic classification.</title>
        <authorList>
            <person name="Goeker M."/>
        </authorList>
    </citation>
    <scope>NUCLEOTIDE SEQUENCE [LARGE SCALE GENOMIC DNA]</scope>
    <source>
        <strain evidence="6 7">DSM 25609</strain>
    </source>
</reference>
<comment type="catalytic activity">
    <reaction evidence="5">
        <text>alpha-D-glucose = beta-D-glucose</text>
        <dbReference type="Rhea" id="RHEA:10264"/>
        <dbReference type="ChEBI" id="CHEBI:15903"/>
        <dbReference type="ChEBI" id="CHEBI:17925"/>
        <dbReference type="EC" id="5.1.3.3"/>
    </reaction>
</comment>
<dbReference type="NCBIfam" id="NF008277">
    <property type="entry name" value="PRK11055.1"/>
    <property type="match status" value="1"/>
</dbReference>